<dbReference type="Proteomes" id="UP001180020">
    <property type="component" value="Unassembled WGS sequence"/>
</dbReference>
<dbReference type="InterPro" id="IPR000182">
    <property type="entry name" value="GNAT_dom"/>
</dbReference>
<proteinExistence type="predicted"/>
<keyword evidence="3" id="KW-1185">Reference proteome</keyword>
<protein>
    <recommendedName>
        <fullName evidence="1">N-acetyltransferase domain-containing protein</fullName>
    </recommendedName>
</protein>
<dbReference type="CDD" id="cd04301">
    <property type="entry name" value="NAT_SF"/>
    <property type="match status" value="1"/>
</dbReference>
<reference evidence="2" key="1">
    <citation type="journal article" date="2023" name="Nat. Commun.">
        <title>Diploid and tetraploid genomes of Acorus and the evolution of monocots.</title>
        <authorList>
            <person name="Ma L."/>
            <person name="Liu K.W."/>
            <person name="Li Z."/>
            <person name="Hsiao Y.Y."/>
            <person name="Qi Y."/>
            <person name="Fu T."/>
            <person name="Tang G.D."/>
            <person name="Zhang D."/>
            <person name="Sun W.H."/>
            <person name="Liu D.K."/>
            <person name="Li Y."/>
            <person name="Chen G.Z."/>
            <person name="Liu X.D."/>
            <person name="Liao X.Y."/>
            <person name="Jiang Y.T."/>
            <person name="Yu X."/>
            <person name="Hao Y."/>
            <person name="Huang J."/>
            <person name="Zhao X.W."/>
            <person name="Ke S."/>
            <person name="Chen Y.Y."/>
            <person name="Wu W.L."/>
            <person name="Hsu J.L."/>
            <person name="Lin Y.F."/>
            <person name="Huang M.D."/>
            <person name="Li C.Y."/>
            <person name="Huang L."/>
            <person name="Wang Z.W."/>
            <person name="Zhao X."/>
            <person name="Zhong W.Y."/>
            <person name="Peng D.H."/>
            <person name="Ahmad S."/>
            <person name="Lan S."/>
            <person name="Zhang J.S."/>
            <person name="Tsai W.C."/>
            <person name="Van de Peer Y."/>
            <person name="Liu Z.J."/>
        </authorList>
    </citation>
    <scope>NUCLEOTIDE SEQUENCE</scope>
    <source>
        <strain evidence="2">CP</strain>
    </source>
</reference>
<accession>A0AAV9CG24</accession>
<dbReference type="AlphaFoldDB" id="A0AAV9CG24"/>
<dbReference type="EMBL" id="JAUJYO010000019">
    <property type="protein sequence ID" value="KAK1287574.1"/>
    <property type="molecule type" value="Genomic_DNA"/>
</dbReference>
<evidence type="ECO:0000313" key="2">
    <source>
        <dbReference type="EMBL" id="KAK1287574.1"/>
    </source>
</evidence>
<evidence type="ECO:0000313" key="3">
    <source>
        <dbReference type="Proteomes" id="UP001180020"/>
    </source>
</evidence>
<dbReference type="PROSITE" id="PS51186">
    <property type="entry name" value="GNAT"/>
    <property type="match status" value="1"/>
</dbReference>
<feature type="domain" description="N-acetyltransferase" evidence="1">
    <location>
        <begin position="200"/>
        <end position="291"/>
    </location>
</feature>
<dbReference type="GO" id="GO:0016747">
    <property type="term" value="F:acyltransferase activity, transferring groups other than amino-acyl groups"/>
    <property type="evidence" value="ECO:0007669"/>
    <property type="project" value="InterPro"/>
</dbReference>
<dbReference type="InterPro" id="IPR016181">
    <property type="entry name" value="Acyl_CoA_acyltransferase"/>
</dbReference>
<comment type="caution">
    <text evidence="2">The sequence shown here is derived from an EMBL/GenBank/DDBJ whole genome shotgun (WGS) entry which is preliminary data.</text>
</comment>
<dbReference type="Gene3D" id="3.40.630.30">
    <property type="match status" value="1"/>
</dbReference>
<reference evidence="2" key="2">
    <citation type="submission" date="2023-06" db="EMBL/GenBank/DDBJ databases">
        <authorList>
            <person name="Ma L."/>
            <person name="Liu K.-W."/>
            <person name="Li Z."/>
            <person name="Hsiao Y.-Y."/>
            <person name="Qi Y."/>
            <person name="Fu T."/>
            <person name="Tang G."/>
            <person name="Zhang D."/>
            <person name="Sun W.-H."/>
            <person name="Liu D.-K."/>
            <person name="Li Y."/>
            <person name="Chen G.-Z."/>
            <person name="Liu X.-D."/>
            <person name="Liao X.-Y."/>
            <person name="Jiang Y.-T."/>
            <person name="Yu X."/>
            <person name="Hao Y."/>
            <person name="Huang J."/>
            <person name="Zhao X.-W."/>
            <person name="Ke S."/>
            <person name="Chen Y.-Y."/>
            <person name="Wu W.-L."/>
            <person name="Hsu J.-L."/>
            <person name="Lin Y.-F."/>
            <person name="Huang M.-D."/>
            <person name="Li C.-Y."/>
            <person name="Huang L."/>
            <person name="Wang Z.-W."/>
            <person name="Zhao X."/>
            <person name="Zhong W.-Y."/>
            <person name="Peng D.-H."/>
            <person name="Ahmad S."/>
            <person name="Lan S."/>
            <person name="Zhang J.-S."/>
            <person name="Tsai W.-C."/>
            <person name="Van De Peer Y."/>
            <person name="Liu Z.-J."/>
        </authorList>
    </citation>
    <scope>NUCLEOTIDE SEQUENCE</scope>
    <source>
        <strain evidence="2">CP</strain>
        <tissue evidence="2">Leaves</tissue>
    </source>
</reference>
<name>A0AAV9CG24_ACOCL</name>
<dbReference type="Pfam" id="PF00583">
    <property type="entry name" value="Acetyltransf_1"/>
    <property type="match status" value="1"/>
</dbReference>
<evidence type="ECO:0000259" key="1">
    <source>
        <dbReference type="PROSITE" id="PS51186"/>
    </source>
</evidence>
<gene>
    <name evidence="2" type="ORF">QJS10_CPB19g01880</name>
</gene>
<organism evidence="2 3">
    <name type="scientific">Acorus calamus</name>
    <name type="common">Sweet flag</name>
    <dbReference type="NCBI Taxonomy" id="4465"/>
    <lineage>
        <taxon>Eukaryota</taxon>
        <taxon>Viridiplantae</taxon>
        <taxon>Streptophyta</taxon>
        <taxon>Embryophyta</taxon>
        <taxon>Tracheophyta</taxon>
        <taxon>Spermatophyta</taxon>
        <taxon>Magnoliopsida</taxon>
        <taxon>Liliopsida</taxon>
        <taxon>Acoraceae</taxon>
        <taxon>Acorus</taxon>
    </lineage>
</organism>
<dbReference type="PANTHER" id="PTHR47426">
    <property type="entry name" value="ACYL-COA N-ACYLTRANSFERASES (NAT) SUPERFAMILY PROTEIN"/>
    <property type="match status" value="1"/>
</dbReference>
<dbReference type="PANTHER" id="PTHR47426:SF3">
    <property type="entry name" value="GCN5-RELATED N-ACETYLTRANSFERASE 6, CHLOROPLASTIC"/>
    <property type="match status" value="1"/>
</dbReference>
<sequence length="291" mass="33635">MSMMAARPSDLLRVFGNRQSNRFQSRSIFASPRMENVSISSETQKKETSIPLEVQKPASIPQIYISNPSDLRFDRMQSSDEECDCRHKRVFGRFIAREAMVDEEFWTAAWLRAETHWEDRPLVRHVDNFKRKFAELEFNALKRRCTGQHGDKSTCFVAVKKEEKNVKRTVLSSIVGTLDLTIQHLLYGETFPGEHVKAKRFSNIYQSNQERYGYIANLCVAKYARRHGIASNMLYLATEAAKSFGVEKVYVHVHVDNEPAKQLYEKIGFQMVDVAMPQSLAEQKYLMCCET</sequence>
<dbReference type="SUPFAM" id="SSF55729">
    <property type="entry name" value="Acyl-CoA N-acyltransferases (Nat)"/>
    <property type="match status" value="1"/>
</dbReference>